<keyword evidence="3" id="KW-1185">Reference proteome</keyword>
<dbReference type="HOGENOM" id="CLU_1641397_0_0_6"/>
<dbReference type="STRING" id="87626.PTD2_04226"/>
<dbReference type="AlphaFoldDB" id="A4C5B6"/>
<dbReference type="EMBL" id="AAOH01000001">
    <property type="protein sequence ID" value="EAR30748.1"/>
    <property type="molecule type" value="Genomic_DNA"/>
</dbReference>
<feature type="signal peptide" evidence="1">
    <location>
        <begin position="1"/>
        <end position="18"/>
    </location>
</feature>
<organism evidence="2 3">
    <name type="scientific">Pseudoalteromonas tunicata D2</name>
    <dbReference type="NCBI Taxonomy" id="87626"/>
    <lineage>
        <taxon>Bacteria</taxon>
        <taxon>Pseudomonadati</taxon>
        <taxon>Pseudomonadota</taxon>
        <taxon>Gammaproteobacteria</taxon>
        <taxon>Alteromonadales</taxon>
        <taxon>Pseudoalteromonadaceae</taxon>
        <taxon>Pseudoalteromonas</taxon>
    </lineage>
</organism>
<sequence>MVKRIICLALVFCSDASAQSWYLGQWRVVDMVFAGITAMDINEAQNWVGRKATLRSEKAFFRTWQCEKPRYLEVDLTEAQFYSDYRVSFEMLDIQTDTVTILDIKCPFEISAKGAVLIQANHQFSYSLWDGVFFKMSKI</sequence>
<dbReference type="RefSeq" id="WP_009837046.1">
    <property type="nucleotide sequence ID" value="NZ_AAOH01000001.1"/>
</dbReference>
<dbReference type="OrthoDB" id="6164633at2"/>
<evidence type="ECO:0000313" key="3">
    <source>
        <dbReference type="Proteomes" id="UP000006201"/>
    </source>
</evidence>
<feature type="chain" id="PRO_5002667129" description="Orphan protein" evidence="1">
    <location>
        <begin position="19"/>
        <end position="139"/>
    </location>
</feature>
<gene>
    <name evidence="2" type="ORF">PTD2_04226</name>
</gene>
<comment type="caution">
    <text evidence="2">The sequence shown here is derived from an EMBL/GenBank/DDBJ whole genome shotgun (WGS) entry which is preliminary data.</text>
</comment>
<name>A4C5B6_9GAMM</name>
<evidence type="ECO:0000256" key="1">
    <source>
        <dbReference type="SAM" id="SignalP"/>
    </source>
</evidence>
<keyword evidence="1" id="KW-0732">Signal</keyword>
<evidence type="ECO:0008006" key="4">
    <source>
        <dbReference type="Google" id="ProtNLM"/>
    </source>
</evidence>
<proteinExistence type="predicted"/>
<dbReference type="eggNOG" id="ENOG5033ITI">
    <property type="taxonomic scope" value="Bacteria"/>
</dbReference>
<accession>A4C5B6</accession>
<reference evidence="2 3" key="1">
    <citation type="submission" date="2006-02" db="EMBL/GenBank/DDBJ databases">
        <authorList>
            <person name="Moran M.A."/>
            <person name="Kjelleberg S."/>
            <person name="Egan S."/>
            <person name="Saunders N."/>
            <person name="Thomas T."/>
            <person name="Ferriera S."/>
            <person name="Johnson J."/>
            <person name="Kravitz S."/>
            <person name="Halpern A."/>
            <person name="Remington K."/>
            <person name="Beeson K."/>
            <person name="Tran B."/>
            <person name="Rogers Y.-H."/>
            <person name="Friedman R."/>
            <person name="Venter J.C."/>
        </authorList>
    </citation>
    <scope>NUCLEOTIDE SEQUENCE [LARGE SCALE GENOMIC DNA]</scope>
    <source>
        <strain evidence="2 3">D2</strain>
    </source>
</reference>
<protein>
    <recommendedName>
        <fullName evidence="4">Orphan protein</fullName>
    </recommendedName>
</protein>
<dbReference type="Proteomes" id="UP000006201">
    <property type="component" value="Unassembled WGS sequence"/>
</dbReference>
<evidence type="ECO:0000313" key="2">
    <source>
        <dbReference type="EMBL" id="EAR30748.1"/>
    </source>
</evidence>